<dbReference type="InterPro" id="IPR011256">
    <property type="entry name" value="Reg_factor_effector_dom_sf"/>
</dbReference>
<accession>A0ABW3RR18</accession>
<keyword evidence="2" id="KW-1185">Reference proteome</keyword>
<dbReference type="EMBL" id="JBHTLM010000001">
    <property type="protein sequence ID" value="MFD1174892.1"/>
    <property type="molecule type" value="Genomic_DNA"/>
</dbReference>
<comment type="caution">
    <text evidence="1">The sequence shown here is derived from an EMBL/GenBank/DDBJ whole genome shotgun (WGS) entry which is preliminary data.</text>
</comment>
<evidence type="ECO:0000313" key="1">
    <source>
        <dbReference type="EMBL" id="MFD1174892.1"/>
    </source>
</evidence>
<dbReference type="Proteomes" id="UP001597262">
    <property type="component" value="Unassembled WGS sequence"/>
</dbReference>
<evidence type="ECO:0000313" key="2">
    <source>
        <dbReference type="Proteomes" id="UP001597262"/>
    </source>
</evidence>
<proteinExistence type="predicted"/>
<protein>
    <submittedName>
        <fullName evidence="1">Uncharacterized protein</fullName>
    </submittedName>
</protein>
<name>A0ABW3RR18_9BACL</name>
<gene>
    <name evidence="1" type="ORF">ACFQ3W_01045</name>
</gene>
<reference evidence="2" key="1">
    <citation type="journal article" date="2019" name="Int. J. Syst. Evol. Microbiol.">
        <title>The Global Catalogue of Microorganisms (GCM) 10K type strain sequencing project: providing services to taxonomists for standard genome sequencing and annotation.</title>
        <authorList>
            <consortium name="The Broad Institute Genomics Platform"/>
            <consortium name="The Broad Institute Genome Sequencing Center for Infectious Disease"/>
            <person name="Wu L."/>
            <person name="Ma J."/>
        </authorList>
    </citation>
    <scope>NUCLEOTIDE SEQUENCE [LARGE SCALE GENOMIC DNA]</scope>
    <source>
        <strain evidence="2">CCUG 59189</strain>
    </source>
</reference>
<dbReference type="Gene3D" id="3.20.80.10">
    <property type="entry name" value="Regulatory factor, effector binding domain"/>
    <property type="match status" value="1"/>
</dbReference>
<organism evidence="1 2">
    <name type="scientific">Paenibacillus puldeungensis</name>
    <dbReference type="NCBI Taxonomy" id="696536"/>
    <lineage>
        <taxon>Bacteria</taxon>
        <taxon>Bacillati</taxon>
        <taxon>Bacillota</taxon>
        <taxon>Bacilli</taxon>
        <taxon>Bacillales</taxon>
        <taxon>Paenibacillaceae</taxon>
        <taxon>Paenibacillus</taxon>
    </lineage>
</organism>
<sequence length="384" mass="43123">MNFAKKPAAYRDLSEGISPKPLQRNQGSEGYSPKEMPLILSKAKEASLNMPVSEVLVEEVTPFCTIVDRSEMKIVGVKVELNPYSDYDAISIVQKYIKDGTCKLLEDLLETKTMTKGEYIAAVIEAKSGIDYTYIIGVEVNSFDNLPAYLPPGTTIFTCPPARYGKVVRNASDPGEKHPQAKQAICYLSSSEFRGSTGYAYDMESVSFRVFDEASEMIFAYEPVKKPASDEEKFAQVSYEVVMLPEIKVIGCFGEGIDCMWNLFNIENDIDWKAAGCLNEKQYISFGCKDDQGQDTTIFGRPVASFENVPGALSARVMPSGLWLKLYQKQINNDDTSIFFEGSKEVVFFNKHPEFEEDYSERGFVYVAQYEQGGYILFPVRLKK</sequence>
<dbReference type="RefSeq" id="WP_379315715.1">
    <property type="nucleotide sequence ID" value="NZ_JBHTLM010000001.1"/>
</dbReference>